<dbReference type="PANTHER" id="PTHR43775">
    <property type="entry name" value="FATTY ACID SYNTHASE"/>
    <property type="match status" value="1"/>
</dbReference>
<keyword evidence="2" id="KW-0597">Phosphoprotein</keyword>
<dbReference type="SUPFAM" id="SSF51735">
    <property type="entry name" value="NAD(P)-binding Rossmann-fold domains"/>
    <property type="match status" value="2"/>
</dbReference>
<dbReference type="InterPro" id="IPR049900">
    <property type="entry name" value="PKS_mFAS_DH"/>
</dbReference>
<dbReference type="PROSITE" id="PS00012">
    <property type="entry name" value="PHOSPHOPANTETHEINE"/>
    <property type="match status" value="1"/>
</dbReference>
<dbReference type="InterPro" id="IPR014043">
    <property type="entry name" value="Acyl_transferase_dom"/>
</dbReference>
<dbReference type="InterPro" id="IPR036736">
    <property type="entry name" value="ACP-like_sf"/>
</dbReference>
<evidence type="ECO:0000256" key="2">
    <source>
        <dbReference type="ARBA" id="ARBA00022553"/>
    </source>
</evidence>
<dbReference type="SMART" id="SM00822">
    <property type="entry name" value="PKS_KR"/>
    <property type="match status" value="1"/>
</dbReference>
<feature type="domain" description="Ketosynthase family 3 (KS3)" evidence="6">
    <location>
        <begin position="8"/>
        <end position="432"/>
    </location>
</feature>
<dbReference type="Pfam" id="PF00550">
    <property type="entry name" value="PP-binding"/>
    <property type="match status" value="1"/>
</dbReference>
<feature type="domain" description="Carrier" evidence="5">
    <location>
        <begin position="1690"/>
        <end position="1767"/>
    </location>
</feature>
<dbReference type="Gene3D" id="3.40.366.10">
    <property type="entry name" value="Malonyl-Coenzyme A Acyl Carrier Protein, domain 2"/>
    <property type="match status" value="1"/>
</dbReference>
<evidence type="ECO:0000259" key="6">
    <source>
        <dbReference type="PROSITE" id="PS52004"/>
    </source>
</evidence>
<dbReference type="InterPro" id="IPR020841">
    <property type="entry name" value="PKS_Beta-ketoAc_synthase_dom"/>
</dbReference>
<dbReference type="Gene3D" id="1.10.1200.10">
    <property type="entry name" value="ACP-like"/>
    <property type="match status" value="1"/>
</dbReference>
<dbReference type="PROSITE" id="PS52019">
    <property type="entry name" value="PKS_MFAS_DH"/>
    <property type="match status" value="1"/>
</dbReference>
<proteinExistence type="predicted"/>
<dbReference type="PROSITE" id="PS50075">
    <property type="entry name" value="CARRIER"/>
    <property type="match status" value="1"/>
</dbReference>
<dbReference type="Gene3D" id="3.10.129.110">
    <property type="entry name" value="Polyketide synthase dehydratase"/>
    <property type="match status" value="1"/>
</dbReference>
<dbReference type="Pfam" id="PF14765">
    <property type="entry name" value="PS-DH"/>
    <property type="match status" value="1"/>
</dbReference>
<evidence type="ECO:0000256" key="1">
    <source>
        <dbReference type="ARBA" id="ARBA00022450"/>
    </source>
</evidence>
<dbReference type="InterPro" id="IPR009081">
    <property type="entry name" value="PP-bd_ACP"/>
</dbReference>
<feature type="domain" description="PKS/mFAS DH" evidence="7">
    <location>
        <begin position="907"/>
        <end position="1190"/>
    </location>
</feature>
<dbReference type="SMART" id="SM00823">
    <property type="entry name" value="PKS_PP"/>
    <property type="match status" value="1"/>
</dbReference>
<dbReference type="Proteomes" id="UP001501509">
    <property type="component" value="Unassembled WGS sequence"/>
</dbReference>
<dbReference type="SUPFAM" id="SSF52151">
    <property type="entry name" value="FabD/lysophospholipase-like"/>
    <property type="match status" value="1"/>
</dbReference>
<dbReference type="SMART" id="SM00825">
    <property type="entry name" value="PKS_KS"/>
    <property type="match status" value="1"/>
</dbReference>
<accession>A0ABP6C7R5</accession>
<dbReference type="InterPro" id="IPR013968">
    <property type="entry name" value="PKS_KR"/>
</dbReference>
<keyword evidence="9" id="KW-1185">Reference proteome</keyword>
<dbReference type="Pfam" id="PF21089">
    <property type="entry name" value="PKS_DH_N"/>
    <property type="match status" value="1"/>
</dbReference>
<dbReference type="SUPFAM" id="SSF47336">
    <property type="entry name" value="ACP-like"/>
    <property type="match status" value="1"/>
</dbReference>
<dbReference type="Pfam" id="PF08659">
    <property type="entry name" value="KR"/>
    <property type="match status" value="1"/>
</dbReference>
<feature type="region of interest" description="N-terminal hotdog fold" evidence="4">
    <location>
        <begin position="907"/>
        <end position="1037"/>
    </location>
</feature>
<dbReference type="PANTHER" id="PTHR43775:SF37">
    <property type="entry name" value="SI:DKEY-61P9.11"/>
    <property type="match status" value="1"/>
</dbReference>
<dbReference type="Pfam" id="PF16197">
    <property type="entry name" value="KAsynt_C_assoc"/>
    <property type="match status" value="1"/>
</dbReference>
<evidence type="ECO:0000256" key="4">
    <source>
        <dbReference type="PROSITE-ProRule" id="PRU01363"/>
    </source>
</evidence>
<evidence type="ECO:0000259" key="7">
    <source>
        <dbReference type="PROSITE" id="PS52019"/>
    </source>
</evidence>
<dbReference type="InterPro" id="IPR032821">
    <property type="entry name" value="PKS_assoc"/>
</dbReference>
<evidence type="ECO:0000313" key="9">
    <source>
        <dbReference type="Proteomes" id="UP001501509"/>
    </source>
</evidence>
<sequence>MSLDAESDNAIAVIGMSCRFSPDLDSLDKFWTFLAQGRYSVREMPDKRWQPYASSSPQATAIMRGTTRLGSFLDDIEGFDADFFGISPREADFIDPQQRILLELAWEALVHAGVPPLSLRGTETGVFAAANSNDYGRRLLEDIPRTGAYAVNGTTYYGIANRISYFLDLRGPSVAVDTACAGSLTALHFACQSLRLGETPVAVVGGVNVMATPALFVALDGAGATSPDGRSKAFDRDADGYGRGEGAGVVVLKRLADARRDGDPVLALIVGSGVFQDGRSDGMMAPNNEAQEHMLHEVYDRAGISPASVGYVEAHGTGTPVGDREEALALAAVFGRDRAPHDPCMIGSLKPNIGHIEGGSGIAGVIKAVLALRNAAIPPSLHSEPHPDIDWAASGLRLVGELSPWRPGSEPRRAGVSSYGVGGTIAHLILEEAPAEISAEPTAKAPAEAPAKAPADISVFPLSAMSDAGLRALAGATADWLDDHPGSSLSSVGHTLALRRSHLSQRGAVVAGSTGELAERLRALAEGQRAPGVVKAWTGGPDAAGPVWVFSGHGSQWSGMGRGLLRDEPVFAAVMDDLAPVFRAEMGWTPREAITTGGPWTASQVQALTFAMQAGLAEVWRRHGIEPAAIIGHSVGEIAAAVAAGCLDLREAARFACRRAKALGAVEGAGAMAMVSLSWQECRDRLGDRDDVVAAIAASPTSTVVSGDRGAVGRLAAQWRDDGVDVRNVDTNIAFHSPHVDSVIAEVRAAADELGVRPPRVPLYTTALADPRSDLARDGSYWALNLREPVRFAQAVEAAVADGHRRFLELSSHPVVTHSITETFAHLDVEDGTTAPSMRRDSHEIEILLGGLAQLHCDGVAVDWAREHPGGDLLALPAAAWQHRPYWIFPATATDTGHGGGHDPDRHTLLGGHSTVSGSPVRQVWQTYLDLSCRPYPQSHEVVGVEITPAAVLIDTFVTAASREGETPALSDIVLRTPVAVTPPRVVQIVLEENTVRLASRLALDEDTGADGTEPGTEEHEWLTHCTASVVHGKEPSRQPLDIDAVRERCYEESDWVAVDAMFRTQGVGGYAFPWDIDELRRNDQEQLALLTIEPEPASRAHSWAHVIDGALTISAVVVTPPDARRLWMSCHIDSVAFHGEPPARITVHSARSAESPHDTVDVRVADEHGRVVCEVGGLRFASLQDEPGAVAAPRDLVHEIVWRPFVLDDESDAARPVRQVVMIGANDDLARLAGQFEGAGVLCERAPSPEDLRPASLALADAVMVVPASAGPGERPEEVAEEAVWALIRTAQRLTHVHKAAGDEIAPPPRLWCLTRGVRDSRQEAALAHAPVWGASRIIAGEHPELWGGTIDVDTLEDDTGRRILRLLRHAAGAEDIISLTGDDAAVPRLSTIERAAEGGALQCHTSGTYLITGGLGALGLAVAQWLVDRGARRLLLAGRRGLPPRSEWGQVRDARTRRQIEGVLALEALGATVRVLALDVNDADQAALALAPENHGMPPIRGIVHAAGVVRDAMVDKVVRNDLRDVLGPKATGAMVLHRLFPPGSLDFLVFFSSCGQFARLTGQTSYAAANSFLDALAAHRQSAGGTGTVSLGWTAWRGMGMSETIASTMLEANARGLDVVSSAEAFRSWSFADRFRAPYKAVLRVLPMPPHNQRVPMFRELTSVDAGGDAGVADGFSLDWDGLSEAQQRESVTADLLEQVAAELNLAAQDIEQKRPLAELGVDSVMTVALRVRLQRRYGLDLPPNILWNKPNVAALGGYLVECLRPSAAT</sequence>
<dbReference type="PROSITE" id="PS52004">
    <property type="entry name" value="KS3_2"/>
    <property type="match status" value="1"/>
</dbReference>
<dbReference type="Pfam" id="PF02801">
    <property type="entry name" value="Ketoacyl-synt_C"/>
    <property type="match status" value="1"/>
</dbReference>
<name>A0ABP6C7R5_9ACTN</name>
<evidence type="ECO:0000259" key="5">
    <source>
        <dbReference type="PROSITE" id="PS50075"/>
    </source>
</evidence>
<dbReference type="InterPro" id="IPR042104">
    <property type="entry name" value="PKS_dehydratase_sf"/>
</dbReference>
<dbReference type="Pfam" id="PF00698">
    <property type="entry name" value="Acyl_transf_1"/>
    <property type="match status" value="1"/>
</dbReference>
<dbReference type="InterPro" id="IPR014031">
    <property type="entry name" value="Ketoacyl_synth_C"/>
</dbReference>
<dbReference type="SMART" id="SM00827">
    <property type="entry name" value="PKS_AT"/>
    <property type="match status" value="1"/>
</dbReference>
<dbReference type="InterPro" id="IPR016036">
    <property type="entry name" value="Malonyl_transacylase_ACP-bd"/>
</dbReference>
<dbReference type="InterPro" id="IPR016035">
    <property type="entry name" value="Acyl_Trfase/lysoPLipase"/>
</dbReference>
<keyword evidence="1" id="KW-0596">Phosphopantetheine</keyword>
<dbReference type="InterPro" id="IPR050091">
    <property type="entry name" value="PKS_NRPS_Biosynth_Enz"/>
</dbReference>
<feature type="active site" description="Proton acceptor; for dehydratase activity" evidence="4">
    <location>
        <position position="940"/>
    </location>
</feature>
<dbReference type="InterPro" id="IPR057326">
    <property type="entry name" value="KR_dom"/>
</dbReference>
<dbReference type="InterPro" id="IPR001227">
    <property type="entry name" value="Ac_transferase_dom_sf"/>
</dbReference>
<dbReference type="SUPFAM" id="SSF55048">
    <property type="entry name" value="Probable ACP-binding domain of malonyl-CoA ACP transacylase"/>
    <property type="match status" value="1"/>
</dbReference>
<dbReference type="Gene3D" id="3.40.50.720">
    <property type="entry name" value="NAD(P)-binding Rossmann-like Domain"/>
    <property type="match status" value="1"/>
</dbReference>
<dbReference type="InterPro" id="IPR049551">
    <property type="entry name" value="PKS_DH_C"/>
</dbReference>
<feature type="active site" description="Proton donor; for dehydratase activity" evidence="4">
    <location>
        <position position="1109"/>
    </location>
</feature>
<dbReference type="Gene3D" id="3.40.47.10">
    <property type="match status" value="1"/>
</dbReference>
<evidence type="ECO:0000256" key="3">
    <source>
        <dbReference type="ARBA" id="ARBA00022679"/>
    </source>
</evidence>
<dbReference type="SUPFAM" id="SSF53901">
    <property type="entry name" value="Thiolase-like"/>
    <property type="match status" value="1"/>
</dbReference>
<reference evidence="9" key="1">
    <citation type="journal article" date="2019" name="Int. J. Syst. Evol. Microbiol.">
        <title>The Global Catalogue of Microorganisms (GCM) 10K type strain sequencing project: providing services to taxonomists for standard genome sequencing and annotation.</title>
        <authorList>
            <consortium name="The Broad Institute Genomics Platform"/>
            <consortium name="The Broad Institute Genome Sequencing Center for Infectious Disease"/>
            <person name="Wu L."/>
            <person name="Ma J."/>
        </authorList>
    </citation>
    <scope>NUCLEOTIDE SEQUENCE [LARGE SCALE GENOMIC DNA]</scope>
    <source>
        <strain evidence="9">JCM 6833</strain>
    </source>
</reference>
<dbReference type="SMART" id="SM00826">
    <property type="entry name" value="PKS_DH"/>
    <property type="match status" value="1"/>
</dbReference>
<evidence type="ECO:0000313" key="8">
    <source>
        <dbReference type="EMBL" id="GAA2601528.1"/>
    </source>
</evidence>
<dbReference type="InterPro" id="IPR014030">
    <property type="entry name" value="Ketoacyl_synth_N"/>
</dbReference>
<dbReference type="SMART" id="SM01294">
    <property type="entry name" value="PKS_PP_betabranch"/>
    <property type="match status" value="1"/>
</dbReference>
<organism evidence="8 9">
    <name type="scientific">Actinomadura fulvescens</name>
    <dbReference type="NCBI Taxonomy" id="46160"/>
    <lineage>
        <taxon>Bacteria</taxon>
        <taxon>Bacillati</taxon>
        <taxon>Actinomycetota</taxon>
        <taxon>Actinomycetes</taxon>
        <taxon>Streptosporangiales</taxon>
        <taxon>Thermomonosporaceae</taxon>
        <taxon>Actinomadura</taxon>
    </lineage>
</organism>
<dbReference type="InterPro" id="IPR036291">
    <property type="entry name" value="NAD(P)-bd_dom_sf"/>
</dbReference>
<dbReference type="Pfam" id="PF00109">
    <property type="entry name" value="ketoacyl-synt"/>
    <property type="match status" value="1"/>
</dbReference>
<dbReference type="InterPro" id="IPR020806">
    <property type="entry name" value="PKS_PP-bd"/>
</dbReference>
<dbReference type="CDD" id="cd00833">
    <property type="entry name" value="PKS"/>
    <property type="match status" value="1"/>
</dbReference>
<keyword evidence="3" id="KW-0808">Transferase</keyword>
<feature type="region of interest" description="C-terminal hotdog fold" evidence="4">
    <location>
        <begin position="1051"/>
        <end position="1190"/>
    </location>
</feature>
<protein>
    <submittedName>
        <fullName evidence="8">Type I polyketide synthase</fullName>
    </submittedName>
</protein>
<dbReference type="InterPro" id="IPR020807">
    <property type="entry name" value="PKS_DH"/>
</dbReference>
<dbReference type="InterPro" id="IPR006162">
    <property type="entry name" value="Ppantetheine_attach_site"/>
</dbReference>
<dbReference type="InterPro" id="IPR016039">
    <property type="entry name" value="Thiolase-like"/>
</dbReference>
<dbReference type="Gene3D" id="3.30.70.3290">
    <property type="match status" value="1"/>
</dbReference>
<comment type="caution">
    <text evidence="8">The sequence shown here is derived from an EMBL/GenBank/DDBJ whole genome shotgun (WGS) entry which is preliminary data.</text>
</comment>
<dbReference type="InterPro" id="IPR049552">
    <property type="entry name" value="PKS_DH_N"/>
</dbReference>
<dbReference type="EMBL" id="BAAATD010000005">
    <property type="protein sequence ID" value="GAA2601528.1"/>
    <property type="molecule type" value="Genomic_DNA"/>
</dbReference>
<gene>
    <name evidence="8" type="ORF">GCM10010411_39070</name>
</gene>